<dbReference type="Gene3D" id="3.90.930.12">
    <property type="entry name" value="Ribosomal protein L6, alpha-beta domain"/>
    <property type="match status" value="2"/>
</dbReference>
<dbReference type="GO" id="GO:0022625">
    <property type="term" value="C:cytosolic large ribosomal subunit"/>
    <property type="evidence" value="ECO:0007669"/>
    <property type="project" value="TreeGrafter"/>
</dbReference>
<feature type="domain" description="Large ribosomal subunit protein uL6 alpha-beta" evidence="4">
    <location>
        <begin position="11"/>
        <end position="82"/>
    </location>
</feature>
<dbReference type="InterPro" id="IPR020040">
    <property type="entry name" value="Ribosomal_uL6_a/b-dom"/>
</dbReference>
<dbReference type="EMBL" id="LR026963">
    <property type="protein sequence ID" value="VBB68566.1"/>
    <property type="molecule type" value="Genomic_DNA"/>
</dbReference>
<dbReference type="InterPro" id="IPR019906">
    <property type="entry name" value="Ribosomal_uL6_bac-type"/>
</dbReference>
<proteinExistence type="inferred from homology"/>
<dbReference type="NCBIfam" id="TIGR03654">
    <property type="entry name" value="L6_bact"/>
    <property type="match status" value="1"/>
</dbReference>
<dbReference type="GO" id="GO:0019843">
    <property type="term" value="F:rRNA binding"/>
    <property type="evidence" value="ECO:0007669"/>
    <property type="project" value="InterPro"/>
</dbReference>
<dbReference type="PANTHER" id="PTHR11655">
    <property type="entry name" value="60S/50S RIBOSOMAL PROTEIN L6/L9"/>
    <property type="match status" value="1"/>
</dbReference>
<organism evidence="5">
    <name type="scientific">invertebrate metagenome</name>
    <dbReference type="NCBI Taxonomy" id="1711999"/>
    <lineage>
        <taxon>unclassified sequences</taxon>
        <taxon>metagenomes</taxon>
        <taxon>organismal metagenomes</taxon>
    </lineage>
</organism>
<reference evidence="5" key="1">
    <citation type="submission" date="2018-10" db="EMBL/GenBank/DDBJ databases">
        <authorList>
            <person name="Gruber-Vodicka H."/>
            <person name="Jaeckle O."/>
        </authorList>
    </citation>
    <scope>NUCLEOTIDE SEQUENCE</scope>
</reference>
<dbReference type="FunFam" id="3.90.930.12:FF:000001">
    <property type="entry name" value="50S ribosomal protein L6"/>
    <property type="match status" value="1"/>
</dbReference>
<dbReference type="InterPro" id="IPR036789">
    <property type="entry name" value="Ribosomal_uL6-like_a/b-dom_sf"/>
</dbReference>
<dbReference type="InterPro" id="IPR002358">
    <property type="entry name" value="Ribosomal_uL6_CS"/>
</dbReference>
<evidence type="ECO:0000256" key="2">
    <source>
        <dbReference type="ARBA" id="ARBA00022980"/>
    </source>
</evidence>
<feature type="domain" description="Large ribosomal subunit protein uL6 alpha-beta" evidence="4">
    <location>
        <begin position="90"/>
        <end position="164"/>
    </location>
</feature>
<dbReference type="PIRSF" id="PIRSF002162">
    <property type="entry name" value="Ribosomal_L6"/>
    <property type="match status" value="1"/>
</dbReference>
<evidence type="ECO:0000256" key="3">
    <source>
        <dbReference type="ARBA" id="ARBA00023274"/>
    </source>
</evidence>
<dbReference type="PANTHER" id="PTHR11655:SF14">
    <property type="entry name" value="LARGE RIBOSOMAL SUBUNIT PROTEIN UL6M"/>
    <property type="match status" value="1"/>
</dbReference>
<dbReference type="PRINTS" id="PR00059">
    <property type="entry name" value="RIBOSOMALL6"/>
</dbReference>
<dbReference type="GO" id="GO:0003735">
    <property type="term" value="F:structural constituent of ribosome"/>
    <property type="evidence" value="ECO:0007669"/>
    <property type="project" value="InterPro"/>
</dbReference>
<accession>A0A484H4B0</accession>
<gene>
    <name evidence="5" type="ORF">RIEGSTA812A_PEG_39</name>
</gene>
<evidence type="ECO:0000313" key="5">
    <source>
        <dbReference type="EMBL" id="VBB68566.1"/>
    </source>
</evidence>
<comment type="similarity">
    <text evidence="1">Belongs to the universal ribosomal protein uL6 family.</text>
</comment>
<dbReference type="HAMAP" id="MF_01365_B">
    <property type="entry name" value="Ribosomal_uL6_B"/>
    <property type="match status" value="1"/>
</dbReference>
<evidence type="ECO:0000256" key="1">
    <source>
        <dbReference type="ARBA" id="ARBA00009356"/>
    </source>
</evidence>
<dbReference type="GO" id="GO:0002181">
    <property type="term" value="P:cytoplasmic translation"/>
    <property type="evidence" value="ECO:0007669"/>
    <property type="project" value="TreeGrafter"/>
</dbReference>
<name>A0A484H4B0_9ZZZZ</name>
<dbReference type="AlphaFoldDB" id="A0A484H4B0"/>
<keyword evidence="3" id="KW-0687">Ribonucleoprotein</keyword>
<dbReference type="PROSITE" id="PS00525">
    <property type="entry name" value="RIBOSOMAL_L6_1"/>
    <property type="match status" value="1"/>
</dbReference>
<dbReference type="InterPro" id="IPR000702">
    <property type="entry name" value="Ribosomal_uL6-like"/>
</dbReference>
<evidence type="ECO:0000259" key="4">
    <source>
        <dbReference type="Pfam" id="PF00347"/>
    </source>
</evidence>
<dbReference type="Pfam" id="PF00347">
    <property type="entry name" value="Ribosomal_L6"/>
    <property type="match status" value="2"/>
</dbReference>
<sequence>MSRIGKYPVPVPSEVTIVLGDGEITAHGRQGTLSIRLRSEIAVFMKDSSVWVSPRADNKFARAMWGTTRAKIRNMVVGVDQGFSKRLDIVGVGYRAAVHENILTMALGFSHEIVYPIPECVTIRCDSPITMTITGASKERVGQVAAEIRSYRPPEPYKGKGVQYADEQIFRKEGKKK</sequence>
<dbReference type="SUPFAM" id="SSF56053">
    <property type="entry name" value="Ribosomal protein L6"/>
    <property type="match status" value="2"/>
</dbReference>
<keyword evidence="2 5" id="KW-0689">Ribosomal protein</keyword>
<protein>
    <submittedName>
        <fullName evidence="5">LSU ribosomal protein L6p (L9e)</fullName>
    </submittedName>
</protein>